<protein>
    <recommendedName>
        <fullName evidence="5">FAD-dependent oxidoreductase 2 FAD-binding domain-containing protein</fullName>
    </recommendedName>
</protein>
<gene>
    <name evidence="6" type="ORF">DMP06_04095</name>
</gene>
<proteinExistence type="predicted"/>
<keyword evidence="2" id="KW-0285">Flavoprotein</keyword>
<name>A0A3N0B2R5_9ACTN</name>
<dbReference type="SUPFAM" id="SSF56425">
    <property type="entry name" value="Succinate dehydrogenase/fumarate reductase flavoprotein, catalytic domain"/>
    <property type="match status" value="1"/>
</dbReference>
<evidence type="ECO:0000259" key="5">
    <source>
        <dbReference type="Pfam" id="PF00890"/>
    </source>
</evidence>
<dbReference type="InterPro" id="IPR036188">
    <property type="entry name" value="FAD/NAD-bd_sf"/>
</dbReference>
<organism evidence="6 7">
    <name type="scientific">Slackia equolifaciens</name>
    <dbReference type="NCBI Taxonomy" id="498718"/>
    <lineage>
        <taxon>Bacteria</taxon>
        <taxon>Bacillati</taxon>
        <taxon>Actinomycetota</taxon>
        <taxon>Coriobacteriia</taxon>
        <taxon>Eggerthellales</taxon>
        <taxon>Eggerthellaceae</taxon>
        <taxon>Slackia</taxon>
    </lineage>
</organism>
<dbReference type="PANTHER" id="PTHR43400">
    <property type="entry name" value="FUMARATE REDUCTASE"/>
    <property type="match status" value="1"/>
</dbReference>
<accession>A0A3N0B2R5</accession>
<dbReference type="InterPro" id="IPR050315">
    <property type="entry name" value="FAD-oxidoreductase_2"/>
</dbReference>
<dbReference type="AlphaFoldDB" id="A0A3N0B2R5"/>
<dbReference type="InterPro" id="IPR027477">
    <property type="entry name" value="Succ_DH/fumarate_Rdtase_cat_sf"/>
</dbReference>
<comment type="caution">
    <text evidence="6">The sequence shown here is derived from an EMBL/GenBank/DDBJ whole genome shotgun (WGS) entry which is preliminary data.</text>
</comment>
<feature type="domain" description="FAD-dependent oxidoreductase 2 FAD-binding" evidence="5">
    <location>
        <begin position="41"/>
        <end position="141"/>
    </location>
</feature>
<dbReference type="Pfam" id="PF00890">
    <property type="entry name" value="FAD_binding_2"/>
    <property type="match status" value="1"/>
</dbReference>
<dbReference type="PANTHER" id="PTHR43400:SF10">
    <property type="entry name" value="3-OXOSTEROID 1-DEHYDROGENASE"/>
    <property type="match status" value="1"/>
</dbReference>
<reference evidence="7" key="1">
    <citation type="submission" date="2018-05" db="EMBL/GenBank/DDBJ databases">
        <title>Genome Sequencing of selected type strains of the family Eggerthellaceae.</title>
        <authorList>
            <person name="Danylec N."/>
            <person name="Stoll D.A."/>
            <person name="Doetsch A."/>
            <person name="Huch M."/>
        </authorList>
    </citation>
    <scope>NUCLEOTIDE SEQUENCE [LARGE SCALE GENOMIC DNA]</scope>
    <source>
        <strain evidence="7">DSM 24851</strain>
    </source>
</reference>
<evidence type="ECO:0000313" key="7">
    <source>
        <dbReference type="Proteomes" id="UP000269591"/>
    </source>
</evidence>
<dbReference type="InterPro" id="IPR003953">
    <property type="entry name" value="FAD-dep_OxRdtase_2_FAD-bd"/>
</dbReference>
<dbReference type="GO" id="GO:0033765">
    <property type="term" value="F:steroid dehydrogenase activity, acting on the CH-CH group of donors"/>
    <property type="evidence" value="ECO:0007669"/>
    <property type="project" value="UniProtKB-ARBA"/>
</dbReference>
<dbReference type="Proteomes" id="UP000269591">
    <property type="component" value="Unassembled WGS sequence"/>
</dbReference>
<sequence>MHGCSRLFPFDNGAAPNNGIEVVEQMNAGLMESGFIQQADTIEELAEKLGLPADALVATVERNNENYDNQEDPDFNKEPFRLSPVRKAPFYGIRNTGMLLATIDGININSSMQALREDGTPIEGLYVTGNDSGAFFSGTYPNLVTGLACGRTMTFGRMVAKQLAAQ</sequence>
<keyword evidence="7" id="KW-1185">Reference proteome</keyword>
<dbReference type="EMBL" id="QIBX01000004">
    <property type="protein sequence ID" value="RNL40856.1"/>
    <property type="molecule type" value="Genomic_DNA"/>
</dbReference>
<comment type="cofactor">
    <cofactor evidence="1">
        <name>FAD</name>
        <dbReference type="ChEBI" id="CHEBI:57692"/>
    </cofactor>
</comment>
<dbReference type="Gene3D" id="3.50.50.60">
    <property type="entry name" value="FAD/NAD(P)-binding domain"/>
    <property type="match status" value="1"/>
</dbReference>
<evidence type="ECO:0000256" key="1">
    <source>
        <dbReference type="ARBA" id="ARBA00001974"/>
    </source>
</evidence>
<keyword evidence="4" id="KW-0560">Oxidoreductase</keyword>
<dbReference type="GO" id="GO:0008202">
    <property type="term" value="P:steroid metabolic process"/>
    <property type="evidence" value="ECO:0007669"/>
    <property type="project" value="UniProtKB-ARBA"/>
</dbReference>
<dbReference type="Gene3D" id="3.90.700.10">
    <property type="entry name" value="Succinate dehydrogenase/fumarate reductase flavoprotein, catalytic domain"/>
    <property type="match status" value="1"/>
</dbReference>
<evidence type="ECO:0000313" key="6">
    <source>
        <dbReference type="EMBL" id="RNL40856.1"/>
    </source>
</evidence>
<dbReference type="OrthoDB" id="9813348at2"/>
<evidence type="ECO:0000256" key="2">
    <source>
        <dbReference type="ARBA" id="ARBA00022630"/>
    </source>
</evidence>
<keyword evidence="3" id="KW-0274">FAD</keyword>
<evidence type="ECO:0000256" key="3">
    <source>
        <dbReference type="ARBA" id="ARBA00022827"/>
    </source>
</evidence>
<evidence type="ECO:0000256" key="4">
    <source>
        <dbReference type="ARBA" id="ARBA00023002"/>
    </source>
</evidence>